<evidence type="ECO:0000313" key="1">
    <source>
        <dbReference type="EMBL" id="TFW33796.1"/>
    </source>
</evidence>
<organism evidence="1 2">
    <name type="scientific">Massilia horti</name>
    <dbReference type="NCBI Taxonomy" id="2562153"/>
    <lineage>
        <taxon>Bacteria</taxon>
        <taxon>Pseudomonadati</taxon>
        <taxon>Pseudomonadota</taxon>
        <taxon>Betaproteobacteria</taxon>
        <taxon>Burkholderiales</taxon>
        <taxon>Oxalobacteraceae</taxon>
        <taxon>Telluria group</taxon>
        <taxon>Massilia</taxon>
    </lineage>
</organism>
<proteinExistence type="predicted"/>
<sequence>MALVVVVALAGCASAGLPEWSKRLDAVDLGNPDTALRQIDSIYPASDCDASCRTQLDNVKGTFYFRREQFAEAGDAYRAAYKSCLSEKPEKRASPCDIYLDQYRGAAALNDPDAPHSLPILRQQYDHFPYGAIARIYLGQLKRRGMDEAYVKEAAFQERVMNPFALAHSQWEAGLKNAPPPASFEGKQWRIQQFYAEADIYAKALELSRTTGLVQHDDFFKRGMVSARESARFYASRLQEPAKGKEQSHASHEGLGMLAGVLLSGLTAAAGVPNPAPIFSFGASLWPHPEKPAGPATTAHERSGDIFAEAPPSDQAGAAGKAGRGQAVVAVPSAVKVQPSAPGQQAPTAGQCPVSLAYLKDKLPQYNNPVLQGARDKVLLEDLRADFDAATQSGVDPARIVDDALTLARQAETERNDATGCIRQASGDPGKIIAELESGSYDMATGGVPQECASGYVLSYYKAVGTAESAVAFACMADK</sequence>
<protein>
    <submittedName>
        <fullName evidence="1">Uncharacterized protein</fullName>
    </submittedName>
</protein>
<keyword evidence="2" id="KW-1185">Reference proteome</keyword>
<dbReference type="Proteomes" id="UP000297258">
    <property type="component" value="Unassembled WGS sequence"/>
</dbReference>
<dbReference type="AlphaFoldDB" id="A0A4Y9T3E4"/>
<accession>A0A4Y9T3E4</accession>
<dbReference type="RefSeq" id="WP_135188763.1">
    <property type="nucleotide sequence ID" value="NZ_SPUM01000036.1"/>
</dbReference>
<evidence type="ECO:0000313" key="2">
    <source>
        <dbReference type="Proteomes" id="UP000297258"/>
    </source>
</evidence>
<dbReference type="EMBL" id="SPUM01000036">
    <property type="protein sequence ID" value="TFW33796.1"/>
    <property type="molecule type" value="Genomic_DNA"/>
</dbReference>
<name>A0A4Y9T3E4_9BURK</name>
<comment type="caution">
    <text evidence="1">The sequence shown here is derived from an EMBL/GenBank/DDBJ whole genome shotgun (WGS) entry which is preliminary data.</text>
</comment>
<reference evidence="1 2" key="1">
    <citation type="submission" date="2019-03" db="EMBL/GenBank/DDBJ databases">
        <title>Draft genome of Massilia hortus sp. nov., a novel bacterial species of the Oxalobacteraceae family.</title>
        <authorList>
            <person name="Peta V."/>
            <person name="Raths R."/>
            <person name="Bucking H."/>
        </authorList>
    </citation>
    <scope>NUCLEOTIDE SEQUENCE [LARGE SCALE GENOMIC DNA]</scope>
    <source>
        <strain evidence="1 2">ONC3</strain>
    </source>
</reference>
<gene>
    <name evidence="1" type="ORF">E4O92_05560</name>
</gene>